<dbReference type="InterPro" id="IPR014612">
    <property type="entry name" value="Pop7/Rpp20"/>
</dbReference>
<reference evidence="5" key="1">
    <citation type="journal article" date="2020" name="Stud. Mycol.">
        <title>101 Dothideomycetes genomes: a test case for predicting lifestyles and emergence of pathogens.</title>
        <authorList>
            <person name="Haridas S."/>
            <person name="Albert R."/>
            <person name="Binder M."/>
            <person name="Bloem J."/>
            <person name="Labutti K."/>
            <person name="Salamov A."/>
            <person name="Andreopoulos B."/>
            <person name="Baker S."/>
            <person name="Barry K."/>
            <person name="Bills G."/>
            <person name="Bluhm B."/>
            <person name="Cannon C."/>
            <person name="Castanera R."/>
            <person name="Culley D."/>
            <person name="Daum C."/>
            <person name="Ezra D."/>
            <person name="Gonzalez J."/>
            <person name="Henrissat B."/>
            <person name="Kuo A."/>
            <person name="Liang C."/>
            <person name="Lipzen A."/>
            <person name="Lutzoni F."/>
            <person name="Magnuson J."/>
            <person name="Mondo S."/>
            <person name="Nolan M."/>
            <person name="Ohm R."/>
            <person name="Pangilinan J."/>
            <person name="Park H.-J."/>
            <person name="Ramirez L."/>
            <person name="Alfaro M."/>
            <person name="Sun H."/>
            <person name="Tritt A."/>
            <person name="Yoshinaga Y."/>
            <person name="Zwiers L.-H."/>
            <person name="Turgeon B."/>
            <person name="Goodwin S."/>
            <person name="Spatafora J."/>
            <person name="Crous P."/>
            <person name="Grigoriev I."/>
        </authorList>
    </citation>
    <scope>NUCLEOTIDE SEQUENCE</scope>
    <source>
        <strain evidence="5">CBS 279.74</strain>
    </source>
</reference>
<feature type="compositionally biased region" description="Basic and acidic residues" evidence="4">
    <location>
        <begin position="259"/>
        <end position="268"/>
    </location>
</feature>
<dbReference type="GO" id="GO:0003723">
    <property type="term" value="F:RNA binding"/>
    <property type="evidence" value="ECO:0007669"/>
    <property type="project" value="TreeGrafter"/>
</dbReference>
<dbReference type="OrthoDB" id="5416589at2759"/>
<evidence type="ECO:0000256" key="1">
    <source>
        <dbReference type="ARBA" id="ARBA00004123"/>
    </source>
</evidence>
<dbReference type="GO" id="GO:0034965">
    <property type="term" value="P:intronic box C/D snoRNA processing"/>
    <property type="evidence" value="ECO:0007669"/>
    <property type="project" value="TreeGrafter"/>
</dbReference>
<dbReference type="Proteomes" id="UP000799428">
    <property type="component" value="Unassembled WGS sequence"/>
</dbReference>
<evidence type="ECO:0000256" key="3">
    <source>
        <dbReference type="ARBA" id="ARBA00023242"/>
    </source>
</evidence>
<protein>
    <submittedName>
        <fullName evidence="5">Uncharacterized protein</fullName>
    </submittedName>
</protein>
<keyword evidence="2" id="KW-0819">tRNA processing</keyword>
<feature type="compositionally biased region" description="Acidic residues" evidence="4">
    <location>
        <begin position="240"/>
        <end position="258"/>
    </location>
</feature>
<sequence>MSPAETVQKGKKRARNGKEIESEQPAQSRTRTRKQMGNAQGPAPTPKNRSNQTSHQEPKLNRPAKGISHTVSMPKPKRQKPERDQHPTQQPPKLPRLPSHAIVTTRPLHRPALPTPFSSSTSPKTVYITKSTPFIPCVKRVRSLLDHIASRAQQSALSVSKTQLQANGRLDPRQVERSIAEAAGKRDADDGDREEVYLKASGKAIHRALEIGVYFQKEADCRVRVEIGSVRAIDDIELGEKEEEEEDADEMEVDGGEGAEDKAKEVKKSNRRRRSMRDEDVPETRIRTLSVVTVAISLR</sequence>
<dbReference type="GO" id="GO:0000171">
    <property type="term" value="F:ribonuclease MRP activity"/>
    <property type="evidence" value="ECO:0007669"/>
    <property type="project" value="TreeGrafter"/>
</dbReference>
<keyword evidence="3" id="KW-0539">Nucleus</keyword>
<dbReference type="GO" id="GO:0004526">
    <property type="term" value="F:ribonuclease P activity"/>
    <property type="evidence" value="ECO:0007669"/>
    <property type="project" value="TreeGrafter"/>
</dbReference>
<organism evidence="5 6">
    <name type="scientific">Pleomassaria siparia CBS 279.74</name>
    <dbReference type="NCBI Taxonomy" id="1314801"/>
    <lineage>
        <taxon>Eukaryota</taxon>
        <taxon>Fungi</taxon>
        <taxon>Dikarya</taxon>
        <taxon>Ascomycota</taxon>
        <taxon>Pezizomycotina</taxon>
        <taxon>Dothideomycetes</taxon>
        <taxon>Pleosporomycetidae</taxon>
        <taxon>Pleosporales</taxon>
        <taxon>Pleomassariaceae</taxon>
        <taxon>Pleomassaria</taxon>
    </lineage>
</organism>
<dbReference type="Pfam" id="PF12328">
    <property type="entry name" value="Rpp20"/>
    <property type="match status" value="1"/>
</dbReference>
<dbReference type="InterPro" id="IPR036882">
    <property type="entry name" value="Alba-like_dom_sf"/>
</dbReference>
<evidence type="ECO:0000313" key="5">
    <source>
        <dbReference type="EMBL" id="KAF2709655.1"/>
    </source>
</evidence>
<dbReference type="AlphaFoldDB" id="A0A6G1KAT5"/>
<name>A0A6G1KAT5_9PLEO</name>
<dbReference type="GO" id="GO:0000294">
    <property type="term" value="P:nuclear-transcribed mRNA catabolic process, RNase MRP-dependent"/>
    <property type="evidence" value="ECO:0007669"/>
    <property type="project" value="TreeGrafter"/>
</dbReference>
<dbReference type="EMBL" id="MU005770">
    <property type="protein sequence ID" value="KAF2709655.1"/>
    <property type="molecule type" value="Genomic_DNA"/>
</dbReference>
<dbReference type="GO" id="GO:0000172">
    <property type="term" value="C:ribonuclease MRP complex"/>
    <property type="evidence" value="ECO:0007669"/>
    <property type="project" value="InterPro"/>
</dbReference>
<gene>
    <name evidence="5" type="ORF">K504DRAFT_432453</name>
</gene>
<dbReference type="GO" id="GO:0001682">
    <property type="term" value="P:tRNA 5'-leader removal"/>
    <property type="evidence" value="ECO:0007669"/>
    <property type="project" value="InterPro"/>
</dbReference>
<dbReference type="InterPro" id="IPR020241">
    <property type="entry name" value="RNase_P/MRP_Pop7_fungi"/>
</dbReference>
<dbReference type="PANTHER" id="PTHR28256">
    <property type="entry name" value="RIBONUCLEASES P/MRP PROTEIN SUBUNIT POP7"/>
    <property type="match status" value="1"/>
</dbReference>
<feature type="region of interest" description="Disordered" evidence="4">
    <location>
        <begin position="1"/>
        <end position="98"/>
    </location>
</feature>
<evidence type="ECO:0000256" key="4">
    <source>
        <dbReference type="SAM" id="MobiDB-lite"/>
    </source>
</evidence>
<dbReference type="GO" id="GO:0005655">
    <property type="term" value="C:nucleolar ribonuclease P complex"/>
    <property type="evidence" value="ECO:0007669"/>
    <property type="project" value="InterPro"/>
</dbReference>
<evidence type="ECO:0000256" key="2">
    <source>
        <dbReference type="ARBA" id="ARBA00022694"/>
    </source>
</evidence>
<dbReference type="GO" id="GO:0006364">
    <property type="term" value="P:rRNA processing"/>
    <property type="evidence" value="ECO:0007669"/>
    <property type="project" value="TreeGrafter"/>
</dbReference>
<dbReference type="PANTHER" id="PTHR28256:SF1">
    <property type="entry name" value="RIBONUCLEASES P_MRP PROTEIN SUBUNIT POP7"/>
    <property type="match status" value="1"/>
</dbReference>
<keyword evidence="6" id="KW-1185">Reference proteome</keyword>
<comment type="subcellular location">
    <subcellularLocation>
        <location evidence="1">Nucleus</location>
    </subcellularLocation>
</comment>
<evidence type="ECO:0000313" key="6">
    <source>
        <dbReference type="Proteomes" id="UP000799428"/>
    </source>
</evidence>
<dbReference type="Gene3D" id="3.30.110.20">
    <property type="entry name" value="Alba-like domain"/>
    <property type="match status" value="1"/>
</dbReference>
<proteinExistence type="predicted"/>
<accession>A0A6G1KAT5</accession>
<feature type="region of interest" description="Disordered" evidence="4">
    <location>
        <begin position="240"/>
        <end position="282"/>
    </location>
</feature>